<dbReference type="PANTHER" id="PTHR23137">
    <property type="entry name" value="VESICLE TRANSPORT PROTEIN-RELATED"/>
    <property type="match status" value="1"/>
</dbReference>
<comment type="function">
    <text evidence="8">May be involved in fusion of retrograde transport vesicles derived from an endocytic compartment with the Golgi complex.</text>
</comment>
<sequence>MEMPQGNGMIDDLQELSSLTYRQRFVGFFATLGMGLCFIAIAAFFAPTVAVFPKKFTFFLTTGNIFCVTSTAFLVGFQKQMRSFFDAKRLEAAVMYAVSTILTLVAALYWKSSLFSIIFAVVQVFCLLWYALSYVPFARRAVGLVCSYLWLIVCPVLRVVYHALQQCCGAIALRARLVFLLFYFLSPYGRRKGGEAATSHRGGDKLNGG</sequence>
<proteinExistence type="inferred from homology"/>
<comment type="caution">
    <text evidence="9">The sequence shown here is derived from an EMBL/GenBank/DDBJ whole genome shotgun (WGS) entry which is preliminary data.</text>
</comment>
<feature type="transmembrane region" description="Helical" evidence="8">
    <location>
        <begin position="142"/>
        <end position="164"/>
    </location>
</feature>
<evidence type="ECO:0000256" key="7">
    <source>
        <dbReference type="ARBA" id="ARBA00025800"/>
    </source>
</evidence>
<dbReference type="OrthoDB" id="73614at2759"/>
<dbReference type="PANTHER" id="PTHR23137:SF2">
    <property type="entry name" value="VESICLE TRANSPORT PROTEIN"/>
    <property type="match status" value="1"/>
</dbReference>
<comment type="subcellular location">
    <subcellularLocation>
        <location evidence="1 8">Membrane</location>
        <topology evidence="1 8">Multi-pass membrane protein</topology>
    </subcellularLocation>
</comment>
<feature type="transmembrane region" description="Helical" evidence="8">
    <location>
        <begin position="170"/>
        <end position="186"/>
    </location>
</feature>
<dbReference type="AlphaFoldDB" id="A0A061J332"/>
<name>A0A061J332_TRYRA</name>
<dbReference type="InterPro" id="IPR007305">
    <property type="entry name" value="Vesicle_transpt_Got1/SFT2"/>
</dbReference>
<dbReference type="GO" id="GO:0012505">
    <property type="term" value="C:endomembrane system"/>
    <property type="evidence" value="ECO:0007669"/>
    <property type="project" value="UniProtKB-ARBA"/>
</dbReference>
<dbReference type="InterPro" id="IPR011691">
    <property type="entry name" value="Vesicle_transpt_SFT2"/>
</dbReference>
<dbReference type="Pfam" id="PF04178">
    <property type="entry name" value="Got1"/>
    <property type="match status" value="1"/>
</dbReference>
<evidence type="ECO:0000256" key="5">
    <source>
        <dbReference type="ARBA" id="ARBA00022989"/>
    </source>
</evidence>
<feature type="transmembrane region" description="Helical" evidence="8">
    <location>
        <begin position="25"/>
        <end position="46"/>
    </location>
</feature>
<feature type="transmembrane region" description="Helical" evidence="8">
    <location>
        <begin position="116"/>
        <end position="135"/>
    </location>
</feature>
<evidence type="ECO:0000256" key="4">
    <source>
        <dbReference type="ARBA" id="ARBA00022927"/>
    </source>
</evidence>
<comment type="caution">
    <text evidence="8">Lacks conserved residue(s) required for the propagation of feature annotation.</text>
</comment>
<dbReference type="GO" id="GO:0016192">
    <property type="term" value="P:vesicle-mediated transport"/>
    <property type="evidence" value="ECO:0007669"/>
    <property type="project" value="InterPro"/>
</dbReference>
<keyword evidence="6 8" id="KW-0472">Membrane</keyword>
<keyword evidence="10" id="KW-1185">Reference proteome</keyword>
<accession>A0A061J332</accession>
<dbReference type="GO" id="GO:0016020">
    <property type="term" value="C:membrane"/>
    <property type="evidence" value="ECO:0007669"/>
    <property type="project" value="UniProtKB-SubCell"/>
</dbReference>
<organism evidence="9 10">
    <name type="scientific">Trypanosoma rangeli SC58</name>
    <dbReference type="NCBI Taxonomy" id="429131"/>
    <lineage>
        <taxon>Eukaryota</taxon>
        <taxon>Discoba</taxon>
        <taxon>Euglenozoa</taxon>
        <taxon>Kinetoplastea</taxon>
        <taxon>Metakinetoplastina</taxon>
        <taxon>Trypanosomatida</taxon>
        <taxon>Trypanosomatidae</taxon>
        <taxon>Trypanosoma</taxon>
        <taxon>Herpetosoma</taxon>
    </lineage>
</organism>
<evidence type="ECO:0000313" key="10">
    <source>
        <dbReference type="Proteomes" id="UP000031737"/>
    </source>
</evidence>
<keyword evidence="5 8" id="KW-1133">Transmembrane helix</keyword>
<evidence type="ECO:0000256" key="3">
    <source>
        <dbReference type="ARBA" id="ARBA00022692"/>
    </source>
</evidence>
<reference evidence="9 10" key="1">
    <citation type="submission" date="2013-07" db="EMBL/GenBank/DDBJ databases">
        <authorList>
            <person name="Stoco P.H."/>
            <person name="Wagner G."/>
            <person name="Gerber A."/>
            <person name="Zaha A."/>
            <person name="Thompson C."/>
            <person name="Bartholomeu D.C."/>
            <person name="Luckemeyer D.D."/>
            <person name="Bahia D."/>
            <person name="Loreto E."/>
            <person name="Prestes E.B."/>
            <person name="Lima F.M."/>
            <person name="Rodrigues-Luiz G."/>
            <person name="Vallejo G.A."/>
            <person name="Filho J.F."/>
            <person name="Monteiro K.M."/>
            <person name="Tyler K.M."/>
            <person name="de Almeida L.G."/>
            <person name="Ortiz M.F."/>
            <person name="Siervo M.A."/>
            <person name="de Moraes M.H."/>
            <person name="Cunha O.L."/>
            <person name="Mendonca-Neto R."/>
            <person name="Silva R."/>
            <person name="Teixeira S.M."/>
            <person name="Murta S.M."/>
            <person name="Sincero T.C."/>
            <person name="Mendes T.A."/>
            <person name="Urmenyi T.P."/>
            <person name="Silva V.G."/>
            <person name="da Rocha W.D."/>
            <person name="Andersson B."/>
            <person name="Romanha A.J."/>
            <person name="Steindel M."/>
            <person name="de Vasconcelos A.T."/>
            <person name="Grisard E.C."/>
        </authorList>
    </citation>
    <scope>NUCLEOTIDE SEQUENCE [LARGE SCALE GENOMIC DNA]</scope>
    <source>
        <strain evidence="9 10">SC58</strain>
    </source>
</reference>
<feature type="transmembrane region" description="Helical" evidence="8">
    <location>
        <begin position="89"/>
        <end position="110"/>
    </location>
</feature>
<gene>
    <name evidence="9" type="ORF">TRSC58_02978</name>
</gene>
<evidence type="ECO:0000313" key="9">
    <source>
        <dbReference type="EMBL" id="ESL09304.1"/>
    </source>
</evidence>
<dbReference type="Proteomes" id="UP000031737">
    <property type="component" value="Unassembled WGS sequence"/>
</dbReference>
<evidence type="ECO:0000256" key="6">
    <source>
        <dbReference type="ARBA" id="ARBA00023136"/>
    </source>
</evidence>
<dbReference type="GO" id="GO:0015031">
    <property type="term" value="P:protein transport"/>
    <property type="evidence" value="ECO:0007669"/>
    <property type="project" value="UniProtKB-KW"/>
</dbReference>
<dbReference type="VEuPathDB" id="TriTrypDB:TRSC58_02978"/>
<evidence type="ECO:0000256" key="8">
    <source>
        <dbReference type="RuleBase" id="RU363111"/>
    </source>
</evidence>
<dbReference type="GO" id="GO:0005737">
    <property type="term" value="C:cytoplasm"/>
    <property type="evidence" value="ECO:0007669"/>
    <property type="project" value="UniProtKB-ARBA"/>
</dbReference>
<evidence type="ECO:0000256" key="1">
    <source>
        <dbReference type="ARBA" id="ARBA00004141"/>
    </source>
</evidence>
<keyword evidence="3 8" id="KW-0812">Transmembrane</keyword>
<comment type="similarity">
    <text evidence="7 8">Belongs to the SFT2 family.</text>
</comment>
<dbReference type="EMBL" id="AUPL01002978">
    <property type="protein sequence ID" value="ESL09304.1"/>
    <property type="molecule type" value="Genomic_DNA"/>
</dbReference>
<keyword evidence="4 8" id="KW-0653">Protein transport</keyword>
<keyword evidence="2 8" id="KW-0813">Transport</keyword>
<feature type="transmembrane region" description="Helical" evidence="8">
    <location>
        <begin position="58"/>
        <end position="77"/>
    </location>
</feature>
<evidence type="ECO:0000256" key="2">
    <source>
        <dbReference type="ARBA" id="ARBA00022448"/>
    </source>
</evidence>
<protein>
    <recommendedName>
        <fullName evidence="8">Vesicle transport protein</fullName>
    </recommendedName>
</protein>